<organism evidence="2 3">
    <name type="scientific">Linum tenue</name>
    <dbReference type="NCBI Taxonomy" id="586396"/>
    <lineage>
        <taxon>Eukaryota</taxon>
        <taxon>Viridiplantae</taxon>
        <taxon>Streptophyta</taxon>
        <taxon>Embryophyta</taxon>
        <taxon>Tracheophyta</taxon>
        <taxon>Spermatophyta</taxon>
        <taxon>Magnoliopsida</taxon>
        <taxon>eudicotyledons</taxon>
        <taxon>Gunneridae</taxon>
        <taxon>Pentapetalae</taxon>
        <taxon>rosids</taxon>
        <taxon>fabids</taxon>
        <taxon>Malpighiales</taxon>
        <taxon>Linaceae</taxon>
        <taxon>Linum</taxon>
    </lineage>
</organism>
<proteinExistence type="predicted"/>
<sequence length="21" mass="2602">PLHFHRGEKNPNPGDLFRRKW</sequence>
<gene>
    <name evidence="2" type="ORF">LITE_LOCUS1447</name>
</gene>
<keyword evidence="3" id="KW-1185">Reference proteome</keyword>
<dbReference type="Proteomes" id="UP001154282">
    <property type="component" value="Unassembled WGS sequence"/>
</dbReference>
<reference evidence="2" key="1">
    <citation type="submission" date="2022-08" db="EMBL/GenBank/DDBJ databases">
        <authorList>
            <person name="Gutierrez-Valencia J."/>
        </authorList>
    </citation>
    <scope>NUCLEOTIDE SEQUENCE</scope>
</reference>
<comment type="caution">
    <text evidence="2">The sequence shown here is derived from an EMBL/GenBank/DDBJ whole genome shotgun (WGS) entry which is preliminary data.</text>
</comment>
<name>A0AAV0GWN1_9ROSI</name>
<protein>
    <submittedName>
        <fullName evidence="2">Uncharacterized protein</fullName>
    </submittedName>
</protein>
<accession>A0AAV0GWN1</accession>
<feature type="region of interest" description="Disordered" evidence="1">
    <location>
        <begin position="1"/>
        <end position="21"/>
    </location>
</feature>
<evidence type="ECO:0000313" key="3">
    <source>
        <dbReference type="Proteomes" id="UP001154282"/>
    </source>
</evidence>
<dbReference type="EMBL" id="CAMGYJ010000002">
    <property type="protein sequence ID" value="CAI0377425.1"/>
    <property type="molecule type" value="Genomic_DNA"/>
</dbReference>
<feature type="non-terminal residue" evidence="2">
    <location>
        <position position="1"/>
    </location>
</feature>
<evidence type="ECO:0000313" key="2">
    <source>
        <dbReference type="EMBL" id="CAI0377425.1"/>
    </source>
</evidence>
<evidence type="ECO:0000256" key="1">
    <source>
        <dbReference type="SAM" id="MobiDB-lite"/>
    </source>
</evidence>
<dbReference type="AlphaFoldDB" id="A0AAV0GWN1"/>